<dbReference type="RefSeq" id="WP_344637410.1">
    <property type="nucleotide sequence ID" value="NZ_BAAATR010000014.1"/>
</dbReference>
<sequence>MRFARSEDIVPAPESCHAVRATVDEAPACRESGEAKAIVFSLSGHAHFDMRAYMDHFAGRLAD</sequence>
<protein>
    <submittedName>
        <fullName evidence="1">Uncharacterized protein</fullName>
    </submittedName>
</protein>
<accession>A0ABP5R6F0</accession>
<comment type="caution">
    <text evidence="1">The sequence shown here is derived from an EMBL/GenBank/DDBJ whole genome shotgun (WGS) entry which is preliminary data.</text>
</comment>
<proteinExistence type="predicted"/>
<organism evidence="1 2">
    <name type="scientific">Kitasatospora cystarginea</name>
    <dbReference type="NCBI Taxonomy" id="58350"/>
    <lineage>
        <taxon>Bacteria</taxon>
        <taxon>Bacillati</taxon>
        <taxon>Actinomycetota</taxon>
        <taxon>Actinomycetes</taxon>
        <taxon>Kitasatosporales</taxon>
        <taxon>Streptomycetaceae</taxon>
        <taxon>Kitasatospora</taxon>
    </lineage>
</organism>
<evidence type="ECO:0000313" key="2">
    <source>
        <dbReference type="Proteomes" id="UP001500305"/>
    </source>
</evidence>
<reference evidence="2" key="1">
    <citation type="journal article" date="2019" name="Int. J. Syst. Evol. Microbiol.">
        <title>The Global Catalogue of Microorganisms (GCM) 10K type strain sequencing project: providing services to taxonomists for standard genome sequencing and annotation.</title>
        <authorList>
            <consortium name="The Broad Institute Genomics Platform"/>
            <consortium name="The Broad Institute Genome Sequencing Center for Infectious Disease"/>
            <person name="Wu L."/>
            <person name="Ma J."/>
        </authorList>
    </citation>
    <scope>NUCLEOTIDE SEQUENCE [LARGE SCALE GENOMIC DNA]</scope>
    <source>
        <strain evidence="2">JCM 7356</strain>
    </source>
</reference>
<dbReference type="Proteomes" id="UP001500305">
    <property type="component" value="Unassembled WGS sequence"/>
</dbReference>
<name>A0ABP5R6F0_9ACTN</name>
<dbReference type="SUPFAM" id="SSF53686">
    <property type="entry name" value="Tryptophan synthase beta subunit-like PLP-dependent enzymes"/>
    <property type="match status" value="1"/>
</dbReference>
<dbReference type="InterPro" id="IPR036052">
    <property type="entry name" value="TrpB-like_PALP_sf"/>
</dbReference>
<keyword evidence="2" id="KW-1185">Reference proteome</keyword>
<evidence type="ECO:0000313" key="1">
    <source>
        <dbReference type="EMBL" id="GAA2249903.1"/>
    </source>
</evidence>
<dbReference type="Gene3D" id="3.40.50.1100">
    <property type="match status" value="1"/>
</dbReference>
<gene>
    <name evidence="1" type="ORF">GCM10010430_35860</name>
</gene>
<dbReference type="EMBL" id="BAAATR010000014">
    <property type="protein sequence ID" value="GAA2249903.1"/>
    <property type="molecule type" value="Genomic_DNA"/>
</dbReference>